<reference evidence="3" key="1">
    <citation type="submission" date="2016-09" db="EMBL/GenBank/DDBJ databases">
        <authorList>
            <person name="Jeantristanb JTB J.-T."/>
            <person name="Ricardo R."/>
        </authorList>
    </citation>
    <scope>NUCLEOTIDE SEQUENCE [LARGE SCALE GENOMIC DNA]</scope>
</reference>
<accession>A0A238FN31</accession>
<dbReference type="Proteomes" id="UP000198372">
    <property type="component" value="Unassembled WGS sequence"/>
</dbReference>
<feature type="compositionally biased region" description="Polar residues" evidence="1">
    <location>
        <begin position="162"/>
        <end position="174"/>
    </location>
</feature>
<sequence>MEADNLRNAARLSLQRRKPDIADAEVAPSLTPSAPAPLLPETSLANNDHEWTALIQDLVRSGVEPQYLSTLGCSQLVVDIAAILSGSRPESRLSDLPPFIPPTSLNGYSITSTPAFDLSQAESIHKDKLLSRRAALALRNQARARSFEHELDSLLFAPADSSSAEGAARTSSPLRNGGMEDALSSQEDPTLTHCHARPLDDLAVSRSSTTALGSSMPSGMQTPAPAQECFVSAASTALVIDLSDSEGDSVPTVHPTQRVFVRSIPSVDHELASPFLAQANQVEGLVRAEQLAQQEVALLRTKLELAQLQRRKQGARS</sequence>
<protein>
    <submittedName>
        <fullName evidence="2">BQ2448_7604 protein</fullName>
    </submittedName>
</protein>
<organism evidence="2 3">
    <name type="scientific">Microbotryum intermedium</name>
    <dbReference type="NCBI Taxonomy" id="269621"/>
    <lineage>
        <taxon>Eukaryota</taxon>
        <taxon>Fungi</taxon>
        <taxon>Dikarya</taxon>
        <taxon>Basidiomycota</taxon>
        <taxon>Pucciniomycotina</taxon>
        <taxon>Microbotryomycetes</taxon>
        <taxon>Microbotryales</taxon>
        <taxon>Microbotryaceae</taxon>
        <taxon>Microbotryum</taxon>
    </lineage>
</organism>
<evidence type="ECO:0000313" key="2">
    <source>
        <dbReference type="EMBL" id="SCV74575.1"/>
    </source>
</evidence>
<dbReference type="OrthoDB" id="2536916at2759"/>
<gene>
    <name evidence="2" type="ORF">BQ2448_7604</name>
</gene>
<dbReference type="AlphaFoldDB" id="A0A238FN31"/>
<keyword evidence="3" id="KW-1185">Reference proteome</keyword>
<evidence type="ECO:0000313" key="3">
    <source>
        <dbReference type="Proteomes" id="UP000198372"/>
    </source>
</evidence>
<proteinExistence type="predicted"/>
<feature type="region of interest" description="Disordered" evidence="1">
    <location>
        <begin position="162"/>
        <end position="193"/>
    </location>
</feature>
<name>A0A238FN31_9BASI</name>
<evidence type="ECO:0000256" key="1">
    <source>
        <dbReference type="SAM" id="MobiDB-lite"/>
    </source>
</evidence>
<dbReference type="EMBL" id="FMSP01000023">
    <property type="protein sequence ID" value="SCV74575.1"/>
    <property type="molecule type" value="Genomic_DNA"/>
</dbReference>